<sequence>MVTIIAKIKSALEEIRIQNPKFISLSKIKFRTIKMPLKIIKAIGSILDFMFGQRFIISTSIIQSQS</sequence>
<dbReference type="AlphaFoldDB" id="A0A418N698"/>
<reference evidence="1 2" key="1">
    <citation type="submission" date="2018-08" db="EMBL/GenBank/DDBJ databases">
        <title>Proposal of Muricauda 72 sp.nov. and Muricauda NH166 sp.nov., isolated from seawater.</title>
        <authorList>
            <person name="Cheng H."/>
            <person name="Wu Y.-H."/>
            <person name="Guo L.-L."/>
            <person name="Xu X.-W."/>
        </authorList>
    </citation>
    <scope>NUCLEOTIDE SEQUENCE [LARGE SCALE GENOMIC DNA]</scope>
    <source>
        <strain evidence="1 2">NH166</strain>
    </source>
</reference>
<evidence type="ECO:0000313" key="1">
    <source>
        <dbReference type="EMBL" id="RIV69912.1"/>
    </source>
</evidence>
<evidence type="ECO:0000313" key="2">
    <source>
        <dbReference type="Proteomes" id="UP000284189"/>
    </source>
</evidence>
<gene>
    <name evidence="1" type="ORF">D2U88_12240</name>
</gene>
<dbReference type="EMBL" id="QXFJ01000027">
    <property type="protein sequence ID" value="RIV69912.1"/>
    <property type="molecule type" value="Genomic_DNA"/>
</dbReference>
<dbReference type="Proteomes" id="UP000284189">
    <property type="component" value="Unassembled WGS sequence"/>
</dbReference>
<organism evidence="1 2">
    <name type="scientific">Flagellimonas aequoris</name>
    <dbReference type="NCBI Taxonomy" id="2306997"/>
    <lineage>
        <taxon>Bacteria</taxon>
        <taxon>Pseudomonadati</taxon>
        <taxon>Bacteroidota</taxon>
        <taxon>Flavobacteriia</taxon>
        <taxon>Flavobacteriales</taxon>
        <taxon>Flavobacteriaceae</taxon>
        <taxon>Flagellimonas</taxon>
    </lineage>
</organism>
<proteinExistence type="predicted"/>
<protein>
    <submittedName>
        <fullName evidence="1">Uncharacterized protein</fullName>
    </submittedName>
</protein>
<accession>A0A418N698</accession>
<comment type="caution">
    <text evidence="1">The sequence shown here is derived from an EMBL/GenBank/DDBJ whole genome shotgun (WGS) entry which is preliminary data.</text>
</comment>
<name>A0A418N698_9FLAO</name>